<comment type="caution">
    <text evidence="1">The sequence shown here is derived from an EMBL/GenBank/DDBJ whole genome shotgun (WGS) entry which is preliminary data.</text>
</comment>
<dbReference type="EMBL" id="MHPU01000030">
    <property type="protein sequence ID" value="OGZ88137.1"/>
    <property type="molecule type" value="Genomic_DNA"/>
</dbReference>
<dbReference type="Proteomes" id="UP000178935">
    <property type="component" value="Unassembled WGS sequence"/>
</dbReference>
<organism evidence="1 2">
    <name type="scientific">Candidatus Staskawiczbacteria bacterium RIFOXYD1_FULL_32_13</name>
    <dbReference type="NCBI Taxonomy" id="1802234"/>
    <lineage>
        <taxon>Bacteria</taxon>
        <taxon>Candidatus Staskawicziibacteriota</taxon>
    </lineage>
</organism>
<dbReference type="AlphaFoldDB" id="A0A1G2JLX1"/>
<name>A0A1G2JLX1_9BACT</name>
<evidence type="ECO:0000313" key="2">
    <source>
        <dbReference type="Proteomes" id="UP000178935"/>
    </source>
</evidence>
<reference evidence="1 2" key="1">
    <citation type="journal article" date="2016" name="Nat. Commun.">
        <title>Thousands of microbial genomes shed light on interconnected biogeochemical processes in an aquifer system.</title>
        <authorList>
            <person name="Anantharaman K."/>
            <person name="Brown C.T."/>
            <person name="Hug L.A."/>
            <person name="Sharon I."/>
            <person name="Castelle C.J."/>
            <person name="Probst A.J."/>
            <person name="Thomas B.C."/>
            <person name="Singh A."/>
            <person name="Wilkins M.J."/>
            <person name="Karaoz U."/>
            <person name="Brodie E.L."/>
            <person name="Williams K.H."/>
            <person name="Hubbard S.S."/>
            <person name="Banfield J.F."/>
        </authorList>
    </citation>
    <scope>NUCLEOTIDE SEQUENCE [LARGE SCALE GENOMIC DNA]</scope>
</reference>
<gene>
    <name evidence="1" type="ORF">A2561_05520</name>
</gene>
<proteinExistence type="predicted"/>
<protein>
    <submittedName>
        <fullName evidence="1">Uncharacterized protein</fullName>
    </submittedName>
</protein>
<evidence type="ECO:0000313" key="1">
    <source>
        <dbReference type="EMBL" id="OGZ88137.1"/>
    </source>
</evidence>
<accession>A0A1G2JLX1</accession>
<sequence>MPKFNPDNLNIHELAVEEPEKQAEVFFDPEKEITEDDWEGINKNLKTYEENSGFWQDRKDFNHWQTRTPNIWLVDTMELIKIIDPKREFSEYELKILAHEYKKAYDGAEQGEEPWDLVVYGAAHSKIINKDYDLNLTSADKEKIGQIIENSRKKVTNFLSLLASAKISGLDKNYLPEIDDLLWAKIEEHIENLAKDQKWHAYIMHLRDMKIINPNHKLDLNSQRLEEIKKTMEQYKEKKDWSNFFYMASLLTIITTDEIKILEGGGLELIRHKSDFGTETSQVPEQKQF</sequence>